<feature type="transmembrane region" description="Helical" evidence="6">
    <location>
        <begin position="55"/>
        <end position="74"/>
    </location>
</feature>
<evidence type="ECO:0000256" key="4">
    <source>
        <dbReference type="ARBA" id="ARBA00022989"/>
    </source>
</evidence>
<keyword evidence="8" id="KW-1185">Reference proteome</keyword>
<comment type="subcellular location">
    <subcellularLocation>
        <location evidence="1">Cell membrane</location>
        <topology evidence="1">Multi-pass membrane protein</topology>
    </subcellularLocation>
</comment>
<feature type="transmembrane region" description="Helical" evidence="6">
    <location>
        <begin position="304"/>
        <end position="323"/>
    </location>
</feature>
<feature type="transmembrane region" description="Helical" evidence="6">
    <location>
        <begin position="109"/>
        <end position="127"/>
    </location>
</feature>
<dbReference type="AlphaFoldDB" id="A0A4V2QEU2"/>
<sequence length="332" mass="35209">MEKVPITKETTVQTNFFRRALNNPGMPIYIILMITWAIGYSVSESFRSPGNLPNLMVQTVAFALAGLAQTYVILAGDVNLGVGGIISIIVCGAPFLMTNTPASMIGMSLVLLLIGAAIGALTGYLLIKIKVEAMVLTLAINFTLLGFALYLMPFPDYTKIIPIDFIRVITGSWGPISYPVVGTVVVAIISWYVLYRTRFGLHLRAIGADKETAFRAGINVTKVKIWAHTITGFLAALSGLFLAGRMGTGDPTAGATFSLDSMTAAVAGGTLFNTGVGSVAGTLGGAFLIVILGNIFNHLGVSTFYQYVFRGALLVVAVAGGAIKKKWQDKAK</sequence>
<dbReference type="OrthoDB" id="9815820at2"/>
<dbReference type="Pfam" id="PF02653">
    <property type="entry name" value="BPD_transp_2"/>
    <property type="match status" value="1"/>
</dbReference>
<reference evidence="7 8" key="1">
    <citation type="submission" date="2019-03" db="EMBL/GenBank/DDBJ databases">
        <title>Genomic Encyclopedia of Type Strains, Phase IV (KMG-IV): sequencing the most valuable type-strain genomes for metagenomic binning, comparative biology and taxonomic classification.</title>
        <authorList>
            <person name="Goeker M."/>
        </authorList>
    </citation>
    <scope>NUCLEOTIDE SEQUENCE [LARGE SCALE GENOMIC DNA]</scope>
    <source>
        <strain evidence="7 8">LX-B</strain>
    </source>
</reference>
<keyword evidence="2" id="KW-1003">Cell membrane</keyword>
<dbReference type="GO" id="GO:0022857">
    <property type="term" value="F:transmembrane transporter activity"/>
    <property type="evidence" value="ECO:0007669"/>
    <property type="project" value="InterPro"/>
</dbReference>
<protein>
    <submittedName>
        <fullName evidence="7">Monosaccharide ABC transporter membrane protein (CUT2 family)</fullName>
    </submittedName>
</protein>
<feature type="transmembrane region" description="Helical" evidence="6">
    <location>
        <begin position="133"/>
        <end position="152"/>
    </location>
</feature>
<keyword evidence="3 6" id="KW-0812">Transmembrane</keyword>
<evidence type="ECO:0000256" key="1">
    <source>
        <dbReference type="ARBA" id="ARBA00004651"/>
    </source>
</evidence>
<organism evidence="7 8">
    <name type="scientific">Hydrogenispora ethanolica</name>
    <dbReference type="NCBI Taxonomy" id="1082276"/>
    <lineage>
        <taxon>Bacteria</taxon>
        <taxon>Bacillati</taxon>
        <taxon>Bacillota</taxon>
        <taxon>Hydrogenispora</taxon>
    </lineage>
</organism>
<evidence type="ECO:0000313" key="7">
    <source>
        <dbReference type="EMBL" id="TCL69387.1"/>
    </source>
</evidence>
<name>A0A4V2QEU2_HYDET</name>
<gene>
    <name evidence="7" type="ORF">EDC14_101284</name>
</gene>
<evidence type="ECO:0000256" key="5">
    <source>
        <dbReference type="ARBA" id="ARBA00023136"/>
    </source>
</evidence>
<evidence type="ECO:0000256" key="6">
    <source>
        <dbReference type="SAM" id="Phobius"/>
    </source>
</evidence>
<accession>A0A4V2QEU2</accession>
<dbReference type="EMBL" id="SLUN01000012">
    <property type="protein sequence ID" value="TCL69387.1"/>
    <property type="molecule type" value="Genomic_DNA"/>
</dbReference>
<dbReference type="InterPro" id="IPR001851">
    <property type="entry name" value="ABC_transp_permease"/>
</dbReference>
<dbReference type="Proteomes" id="UP000295008">
    <property type="component" value="Unassembled WGS sequence"/>
</dbReference>
<feature type="transmembrane region" description="Helical" evidence="6">
    <location>
        <begin position="173"/>
        <end position="194"/>
    </location>
</feature>
<dbReference type="GO" id="GO:0005886">
    <property type="term" value="C:plasma membrane"/>
    <property type="evidence" value="ECO:0007669"/>
    <property type="project" value="UniProtKB-SubCell"/>
</dbReference>
<comment type="caution">
    <text evidence="7">The sequence shown here is derived from an EMBL/GenBank/DDBJ whole genome shotgun (WGS) entry which is preliminary data.</text>
</comment>
<feature type="transmembrane region" description="Helical" evidence="6">
    <location>
        <begin position="225"/>
        <end position="243"/>
    </location>
</feature>
<evidence type="ECO:0000256" key="3">
    <source>
        <dbReference type="ARBA" id="ARBA00022692"/>
    </source>
</evidence>
<dbReference type="RefSeq" id="WP_132014404.1">
    <property type="nucleotide sequence ID" value="NZ_SLUN01000012.1"/>
</dbReference>
<evidence type="ECO:0000256" key="2">
    <source>
        <dbReference type="ARBA" id="ARBA00022475"/>
    </source>
</evidence>
<feature type="transmembrane region" description="Helical" evidence="6">
    <location>
        <begin position="264"/>
        <end position="292"/>
    </location>
</feature>
<keyword evidence="4 6" id="KW-1133">Transmembrane helix</keyword>
<proteinExistence type="predicted"/>
<feature type="transmembrane region" description="Helical" evidence="6">
    <location>
        <begin position="26"/>
        <end position="43"/>
    </location>
</feature>
<dbReference type="PANTHER" id="PTHR32196">
    <property type="entry name" value="ABC TRANSPORTER PERMEASE PROTEIN YPHD-RELATED-RELATED"/>
    <property type="match status" value="1"/>
</dbReference>
<feature type="transmembrane region" description="Helical" evidence="6">
    <location>
        <begin position="80"/>
        <end position="97"/>
    </location>
</feature>
<keyword evidence="5 6" id="KW-0472">Membrane</keyword>
<dbReference type="CDD" id="cd06579">
    <property type="entry name" value="TM_PBP1_transp_AraH_like"/>
    <property type="match status" value="1"/>
</dbReference>
<evidence type="ECO:0000313" key="8">
    <source>
        <dbReference type="Proteomes" id="UP000295008"/>
    </source>
</evidence>